<dbReference type="SUPFAM" id="SSF52402">
    <property type="entry name" value="Adenine nucleotide alpha hydrolases-like"/>
    <property type="match status" value="1"/>
</dbReference>
<evidence type="ECO:0000256" key="1">
    <source>
        <dbReference type="ARBA" id="ARBA00005187"/>
    </source>
</evidence>
<evidence type="ECO:0000313" key="12">
    <source>
        <dbReference type="EMBL" id="PSC03727.1"/>
    </source>
</evidence>
<dbReference type="NCBIfam" id="TIGR01536">
    <property type="entry name" value="asn_synth_AEB"/>
    <property type="match status" value="1"/>
</dbReference>
<dbReference type="EC" id="6.3.5.4" evidence="3"/>
<dbReference type="InterPro" id="IPR001962">
    <property type="entry name" value="Asn_synthase"/>
</dbReference>
<keyword evidence="8" id="KW-0028">Amino-acid biosynthesis</keyword>
<dbReference type="CDD" id="cd00712">
    <property type="entry name" value="AsnB"/>
    <property type="match status" value="1"/>
</dbReference>
<dbReference type="GO" id="GO:0005829">
    <property type="term" value="C:cytosol"/>
    <property type="evidence" value="ECO:0007669"/>
    <property type="project" value="TreeGrafter"/>
</dbReference>
<evidence type="ECO:0000256" key="5">
    <source>
        <dbReference type="ARBA" id="ARBA00022840"/>
    </source>
</evidence>
<dbReference type="InterPro" id="IPR014729">
    <property type="entry name" value="Rossmann-like_a/b/a_fold"/>
</dbReference>
<evidence type="ECO:0000256" key="9">
    <source>
        <dbReference type="PIRSR" id="PIRSR001589-2"/>
    </source>
</evidence>
<dbReference type="Gene3D" id="3.60.20.10">
    <property type="entry name" value="Glutamine Phosphoribosylpyrophosphate, subunit 1, domain 1"/>
    <property type="match status" value="1"/>
</dbReference>
<dbReference type="EMBL" id="PVZS01000021">
    <property type="protein sequence ID" value="PSC03727.1"/>
    <property type="molecule type" value="Genomic_DNA"/>
</dbReference>
<evidence type="ECO:0000313" key="13">
    <source>
        <dbReference type="Proteomes" id="UP000239772"/>
    </source>
</evidence>
<dbReference type="GO" id="GO:0005524">
    <property type="term" value="F:ATP binding"/>
    <property type="evidence" value="ECO:0007669"/>
    <property type="project" value="UniProtKB-KW"/>
</dbReference>
<feature type="binding site" evidence="9">
    <location>
        <position position="103"/>
    </location>
    <ligand>
        <name>L-glutamine</name>
        <dbReference type="ChEBI" id="CHEBI:58359"/>
    </ligand>
</feature>
<dbReference type="InterPro" id="IPR029055">
    <property type="entry name" value="Ntn_hydrolases_N"/>
</dbReference>
<protein>
    <recommendedName>
        <fullName evidence="3">asparagine synthase (glutamine-hydrolyzing)</fullName>
        <ecNumber evidence="3">6.3.5.4</ecNumber>
    </recommendedName>
</protein>
<evidence type="ECO:0000256" key="6">
    <source>
        <dbReference type="ARBA" id="ARBA00022962"/>
    </source>
</evidence>
<keyword evidence="8" id="KW-0061">Asparagine biosynthesis</keyword>
<evidence type="ECO:0000256" key="4">
    <source>
        <dbReference type="ARBA" id="ARBA00022741"/>
    </source>
</evidence>
<evidence type="ECO:0000256" key="2">
    <source>
        <dbReference type="ARBA" id="ARBA00005752"/>
    </source>
</evidence>
<evidence type="ECO:0000256" key="10">
    <source>
        <dbReference type="PIRSR" id="PIRSR001589-3"/>
    </source>
</evidence>
<comment type="catalytic activity">
    <reaction evidence="7">
        <text>L-aspartate + L-glutamine + ATP + H2O = L-asparagine + L-glutamate + AMP + diphosphate + H(+)</text>
        <dbReference type="Rhea" id="RHEA:12228"/>
        <dbReference type="ChEBI" id="CHEBI:15377"/>
        <dbReference type="ChEBI" id="CHEBI:15378"/>
        <dbReference type="ChEBI" id="CHEBI:29985"/>
        <dbReference type="ChEBI" id="CHEBI:29991"/>
        <dbReference type="ChEBI" id="CHEBI:30616"/>
        <dbReference type="ChEBI" id="CHEBI:33019"/>
        <dbReference type="ChEBI" id="CHEBI:58048"/>
        <dbReference type="ChEBI" id="CHEBI:58359"/>
        <dbReference type="ChEBI" id="CHEBI:456215"/>
        <dbReference type="EC" id="6.3.5.4"/>
    </reaction>
</comment>
<dbReference type="OrthoDB" id="9763290at2"/>
<feature type="site" description="Important for beta-aspartyl-AMP intermediate formation" evidence="10">
    <location>
        <position position="374"/>
    </location>
</feature>
<proteinExistence type="inferred from homology"/>
<dbReference type="PIRSF" id="PIRSF001589">
    <property type="entry name" value="Asn_synthetase_glu-h"/>
    <property type="match status" value="1"/>
</dbReference>
<dbReference type="Gene3D" id="3.40.50.620">
    <property type="entry name" value="HUPs"/>
    <property type="match status" value="2"/>
</dbReference>
<feature type="active site" description="For GATase activity" evidence="8">
    <location>
        <position position="2"/>
    </location>
</feature>
<dbReference type="InterPro" id="IPR006426">
    <property type="entry name" value="Asn_synth_AEB"/>
</dbReference>
<dbReference type="InterPro" id="IPR033738">
    <property type="entry name" value="AsnB_N"/>
</dbReference>
<dbReference type="SUPFAM" id="SSF56235">
    <property type="entry name" value="N-terminal nucleophile aminohydrolases (Ntn hydrolases)"/>
    <property type="match status" value="1"/>
</dbReference>
<reference evidence="13" key="1">
    <citation type="submission" date="2018-03" db="EMBL/GenBank/DDBJ databases">
        <authorList>
            <person name="Sun L."/>
            <person name="Liu H."/>
            <person name="Chen W."/>
            <person name="Huang K."/>
            <person name="Liu W."/>
            <person name="Gao X."/>
        </authorList>
    </citation>
    <scope>NUCLEOTIDE SEQUENCE [LARGE SCALE GENOMIC DNA]</scope>
    <source>
        <strain evidence="13">SH9</strain>
    </source>
</reference>
<dbReference type="PANTHER" id="PTHR43284">
    <property type="entry name" value="ASPARAGINE SYNTHETASE (GLUTAMINE-HYDROLYZING)"/>
    <property type="match status" value="1"/>
</dbReference>
<dbReference type="CDD" id="cd01991">
    <property type="entry name" value="Asn_synthase_B_C"/>
    <property type="match status" value="1"/>
</dbReference>
<dbReference type="InterPro" id="IPR017932">
    <property type="entry name" value="GATase_2_dom"/>
</dbReference>
<keyword evidence="6 8" id="KW-0315">Glutamine amidotransferase</keyword>
<name>A0A2T1HQ27_9HYPH</name>
<dbReference type="Pfam" id="PF00733">
    <property type="entry name" value="Asn_synthase"/>
    <property type="match status" value="1"/>
</dbReference>
<dbReference type="PANTHER" id="PTHR43284:SF1">
    <property type="entry name" value="ASPARAGINE SYNTHETASE"/>
    <property type="match status" value="1"/>
</dbReference>
<keyword evidence="4 9" id="KW-0547">Nucleotide-binding</keyword>
<evidence type="ECO:0000259" key="11">
    <source>
        <dbReference type="PROSITE" id="PS51278"/>
    </source>
</evidence>
<evidence type="ECO:0000256" key="8">
    <source>
        <dbReference type="PIRSR" id="PIRSR001589-1"/>
    </source>
</evidence>
<dbReference type="GO" id="GO:0004066">
    <property type="term" value="F:asparagine synthase (glutamine-hydrolyzing) activity"/>
    <property type="evidence" value="ECO:0007669"/>
    <property type="project" value="UniProtKB-EC"/>
</dbReference>
<sequence>MCGIAGFAGAPIGGREAERIASSMARCLAHRGPDAQGVRAEEDGAVAFGHRRLAIVDLSEAGLQPMASADGRWLICYNGEIYNHSMLRAQLLAAGLVFRGHSDTEVILEWIARRGLSDLLNCAEGMFAFALWDRRERRLHLVRDPMGVKPLYWNFQTGRLAFASELKAFRELPGFAPEVDPDAVALLMRFGNVPSPRSILRGVRKLPPGAALSWSPGQEPSVQSYWSVEKAARAAATTPLEEKGAALVDRIEAELVRSVSQEMVADVPIGCFLSGGVDSTLVTALMRRLAGGPIHTFNVAFEEAGYDESPHAAAIAAHLGVVHHQVKLGPAEAATIIHRLPAMFDEPISDMAQLPTYLVSHLARKTVTVALSGDGGDELFGGYDRYAQAALMADRLLRLPRAARAPAAELIDATPSTVLNGIAALLSPGLAPGRGATRASRLSQALRARSRLDVYRSLVELWPESRSPALAQPALPEAWLALPIAQRDPELAFQIADCRTLLPDTLLAKMDRASMAASLEVRVPLLNHRLAELAFRLGPESKRRGRTGKWILRHILDRYVPNELVNRPKQGFGVPMAHWLRGPLRDWAEDLLAPASLATSGLVRPEPVRQAWADHLSKRVDASHPLWAVLVLMDWRKSWSAATVAPPYAPAGAEKVGAP</sequence>
<keyword evidence="5 9" id="KW-0067">ATP-binding</keyword>
<keyword evidence="13" id="KW-1185">Reference proteome</keyword>
<dbReference type="Pfam" id="PF13522">
    <property type="entry name" value="GATase_6"/>
    <property type="match status" value="1"/>
</dbReference>
<dbReference type="RefSeq" id="WP_106338296.1">
    <property type="nucleotide sequence ID" value="NZ_PVZS01000021.1"/>
</dbReference>
<dbReference type="InterPro" id="IPR051786">
    <property type="entry name" value="ASN_synthetase/amidase"/>
</dbReference>
<comment type="caution">
    <text evidence="12">The sequence shown here is derived from an EMBL/GenBank/DDBJ whole genome shotgun (WGS) entry which is preliminary data.</text>
</comment>
<evidence type="ECO:0000256" key="3">
    <source>
        <dbReference type="ARBA" id="ARBA00012737"/>
    </source>
</evidence>
<feature type="domain" description="Glutamine amidotransferase type-2" evidence="11">
    <location>
        <begin position="2"/>
        <end position="217"/>
    </location>
</feature>
<feature type="binding site" evidence="9">
    <location>
        <position position="299"/>
    </location>
    <ligand>
        <name>ATP</name>
        <dbReference type="ChEBI" id="CHEBI:30616"/>
    </ligand>
</feature>
<dbReference type="AlphaFoldDB" id="A0A2T1HQ27"/>
<evidence type="ECO:0000256" key="7">
    <source>
        <dbReference type="ARBA" id="ARBA00048741"/>
    </source>
</evidence>
<feature type="binding site" evidence="9">
    <location>
        <begin position="372"/>
        <end position="373"/>
    </location>
    <ligand>
        <name>ATP</name>
        <dbReference type="ChEBI" id="CHEBI:30616"/>
    </ligand>
</feature>
<comment type="pathway">
    <text evidence="1">Amino-acid biosynthesis; L-asparagine biosynthesis; L-asparagine from L-aspartate (L-Gln route): step 1/1.</text>
</comment>
<comment type="similarity">
    <text evidence="2">Belongs to the asparagine synthetase family.</text>
</comment>
<gene>
    <name evidence="12" type="primary">asnB</name>
    <name evidence="12" type="ORF">SLNSH_17435</name>
</gene>
<accession>A0A2T1HQ27</accession>
<dbReference type="Proteomes" id="UP000239772">
    <property type="component" value="Unassembled WGS sequence"/>
</dbReference>
<dbReference type="GO" id="GO:0006529">
    <property type="term" value="P:asparagine biosynthetic process"/>
    <property type="evidence" value="ECO:0007669"/>
    <property type="project" value="UniProtKB-KW"/>
</dbReference>
<organism evidence="12 13">
    <name type="scientific">Alsobacter soli</name>
    <dbReference type="NCBI Taxonomy" id="2109933"/>
    <lineage>
        <taxon>Bacteria</taxon>
        <taxon>Pseudomonadati</taxon>
        <taxon>Pseudomonadota</taxon>
        <taxon>Alphaproteobacteria</taxon>
        <taxon>Hyphomicrobiales</taxon>
        <taxon>Alsobacteraceae</taxon>
        <taxon>Alsobacter</taxon>
    </lineage>
</organism>
<dbReference type="PROSITE" id="PS51278">
    <property type="entry name" value="GATASE_TYPE_2"/>
    <property type="match status" value="1"/>
</dbReference>